<keyword evidence="2" id="KW-0436">Ligase</keyword>
<dbReference type="SUPFAM" id="SSF52402">
    <property type="entry name" value="Adenine nucleotide alpha hydrolases-like"/>
    <property type="match status" value="1"/>
</dbReference>
<gene>
    <name evidence="8" type="ORF">PHLCEN_2v7831</name>
</gene>
<dbReference type="NCBIfam" id="TIGR02432">
    <property type="entry name" value="lysidine_TilS_N"/>
    <property type="match status" value="1"/>
</dbReference>
<dbReference type="STRING" id="98765.A0A2R6NVM8"/>
<comment type="caution">
    <text evidence="8">The sequence shown here is derived from an EMBL/GenBank/DDBJ whole genome shotgun (WGS) entry which is preliminary data.</text>
</comment>
<sequence>MAWTIGYVGNYVYIVLTEDVHQAVANSGGPDSVCLLSLIVSLIKKGQGTTGLPSELVSIHIDHDLQPANAQMAERAHRTALACNIPSHVSKIPWSTPPFPDRPTDAAPLEEIARDARQNRILHKLLYTQTRCIAYAHHADDQVETSIMRLAKGSGMRGAAGMRPVRRMGMGDSTNEMSFTGALGMNHWVIRPLLGISKDLMRDVTVSESLKHCVRSSPPSTILLAGDELAKITDPEVRMGVVRRILRTISPRPWGSQAAEGYGNRTRIENIVAFLWPENQAIYRKRFGLGSRVLWVPVSIREDGIVKARPPLHNEIPSWVAQREPPMKDGRYRTAQKAHPLMNDLTSAILKCRSEKGGYQQLYDCRFLIHLDIPKIPGYILASLRDPELKGRVVVEFDSTWYLPKVVWQRNGYEPEVLASYQFDKWEWRICSEQMELQSVPWISISFIRSMEAL</sequence>
<keyword evidence="3" id="KW-0819">tRNA processing</keyword>
<dbReference type="Pfam" id="PF01171">
    <property type="entry name" value="ATP_bind_3"/>
    <property type="match status" value="1"/>
</dbReference>
<dbReference type="InterPro" id="IPR012094">
    <property type="entry name" value="tRNA_Ile_lys_synt"/>
</dbReference>
<protein>
    <recommendedName>
        <fullName evidence="1">tRNA(Ile)-lysidine synthetase</fullName>
        <ecNumber evidence="1">6.3.4.19</ecNumber>
    </recommendedName>
</protein>
<organism evidence="8 9">
    <name type="scientific">Hermanssonia centrifuga</name>
    <dbReference type="NCBI Taxonomy" id="98765"/>
    <lineage>
        <taxon>Eukaryota</taxon>
        <taxon>Fungi</taxon>
        <taxon>Dikarya</taxon>
        <taxon>Basidiomycota</taxon>
        <taxon>Agaricomycotina</taxon>
        <taxon>Agaricomycetes</taxon>
        <taxon>Polyporales</taxon>
        <taxon>Meruliaceae</taxon>
        <taxon>Hermanssonia</taxon>
    </lineage>
</organism>
<dbReference type="CDD" id="cd01992">
    <property type="entry name" value="TilS_N"/>
    <property type="match status" value="1"/>
</dbReference>
<dbReference type="AlphaFoldDB" id="A0A2R6NVM8"/>
<keyword evidence="4" id="KW-0547">Nucleotide-binding</keyword>
<dbReference type="InterPro" id="IPR014729">
    <property type="entry name" value="Rossmann-like_a/b/a_fold"/>
</dbReference>
<evidence type="ECO:0000259" key="7">
    <source>
        <dbReference type="Pfam" id="PF01171"/>
    </source>
</evidence>
<dbReference type="OrthoDB" id="434144at2759"/>
<dbReference type="EMBL" id="MLYV02000787">
    <property type="protein sequence ID" value="PSR77641.1"/>
    <property type="molecule type" value="Genomic_DNA"/>
</dbReference>
<feature type="domain" description="tRNA(Ile)-lysidine/2-thiocytidine synthase N-terminal" evidence="7">
    <location>
        <begin position="23"/>
        <end position="211"/>
    </location>
</feature>
<reference evidence="8 9" key="1">
    <citation type="submission" date="2018-02" db="EMBL/GenBank/DDBJ databases">
        <title>Genome sequence of the basidiomycete white-rot fungus Phlebia centrifuga.</title>
        <authorList>
            <person name="Granchi Z."/>
            <person name="Peng M."/>
            <person name="de Vries R.P."/>
            <person name="Hilden K."/>
            <person name="Makela M.R."/>
            <person name="Grigoriev I."/>
            <person name="Riley R."/>
        </authorList>
    </citation>
    <scope>NUCLEOTIDE SEQUENCE [LARGE SCALE GENOMIC DNA]</scope>
    <source>
        <strain evidence="8 9">FBCC195</strain>
    </source>
</reference>
<evidence type="ECO:0000256" key="4">
    <source>
        <dbReference type="ARBA" id="ARBA00022741"/>
    </source>
</evidence>
<keyword evidence="9" id="KW-1185">Reference proteome</keyword>
<dbReference type="PANTHER" id="PTHR43033">
    <property type="entry name" value="TRNA(ILE)-LYSIDINE SYNTHASE-RELATED"/>
    <property type="match status" value="1"/>
</dbReference>
<accession>A0A2R6NVM8</accession>
<dbReference type="Proteomes" id="UP000186601">
    <property type="component" value="Unassembled WGS sequence"/>
</dbReference>
<dbReference type="EC" id="6.3.4.19" evidence="1"/>
<proteinExistence type="predicted"/>
<evidence type="ECO:0000256" key="1">
    <source>
        <dbReference type="ARBA" id="ARBA00013267"/>
    </source>
</evidence>
<comment type="catalytic activity">
    <reaction evidence="6">
        <text>cytidine(34) in tRNA(Ile2) + L-lysine + ATP = lysidine(34) in tRNA(Ile2) + AMP + diphosphate + H(+)</text>
        <dbReference type="Rhea" id="RHEA:43744"/>
        <dbReference type="Rhea" id="RHEA-COMP:10625"/>
        <dbReference type="Rhea" id="RHEA-COMP:10670"/>
        <dbReference type="ChEBI" id="CHEBI:15378"/>
        <dbReference type="ChEBI" id="CHEBI:30616"/>
        <dbReference type="ChEBI" id="CHEBI:32551"/>
        <dbReference type="ChEBI" id="CHEBI:33019"/>
        <dbReference type="ChEBI" id="CHEBI:82748"/>
        <dbReference type="ChEBI" id="CHEBI:83665"/>
        <dbReference type="ChEBI" id="CHEBI:456215"/>
        <dbReference type="EC" id="6.3.4.19"/>
    </reaction>
</comment>
<evidence type="ECO:0000256" key="2">
    <source>
        <dbReference type="ARBA" id="ARBA00022598"/>
    </source>
</evidence>
<dbReference type="InterPro" id="IPR012795">
    <property type="entry name" value="tRNA_Ile_lys_synt_N"/>
</dbReference>
<dbReference type="InterPro" id="IPR011063">
    <property type="entry name" value="TilS/TtcA_N"/>
</dbReference>
<keyword evidence="5" id="KW-0067">ATP-binding</keyword>
<evidence type="ECO:0000256" key="3">
    <source>
        <dbReference type="ARBA" id="ARBA00022694"/>
    </source>
</evidence>
<evidence type="ECO:0000313" key="9">
    <source>
        <dbReference type="Proteomes" id="UP000186601"/>
    </source>
</evidence>
<dbReference type="Gene3D" id="3.40.50.620">
    <property type="entry name" value="HUPs"/>
    <property type="match status" value="1"/>
</dbReference>
<dbReference type="GO" id="GO:0008033">
    <property type="term" value="P:tRNA processing"/>
    <property type="evidence" value="ECO:0007669"/>
    <property type="project" value="UniProtKB-KW"/>
</dbReference>
<dbReference type="GO" id="GO:0032267">
    <property type="term" value="F:tRNA(Ile)-lysidine synthase activity"/>
    <property type="evidence" value="ECO:0007669"/>
    <property type="project" value="UniProtKB-EC"/>
</dbReference>
<evidence type="ECO:0000313" key="8">
    <source>
        <dbReference type="EMBL" id="PSR77641.1"/>
    </source>
</evidence>
<name>A0A2R6NVM8_9APHY</name>
<evidence type="ECO:0000256" key="5">
    <source>
        <dbReference type="ARBA" id="ARBA00022840"/>
    </source>
</evidence>
<dbReference type="PANTHER" id="PTHR43033:SF1">
    <property type="entry name" value="TRNA(ILE)-LYSIDINE SYNTHASE-RELATED"/>
    <property type="match status" value="1"/>
</dbReference>
<dbReference type="GO" id="GO:0005524">
    <property type="term" value="F:ATP binding"/>
    <property type="evidence" value="ECO:0007669"/>
    <property type="project" value="UniProtKB-KW"/>
</dbReference>
<evidence type="ECO:0000256" key="6">
    <source>
        <dbReference type="ARBA" id="ARBA00048539"/>
    </source>
</evidence>